<proteinExistence type="predicted"/>
<comment type="caution">
    <text evidence="2">The sequence shown here is derived from an EMBL/GenBank/DDBJ whole genome shotgun (WGS) entry which is preliminary data.</text>
</comment>
<evidence type="ECO:0000313" key="3">
    <source>
        <dbReference type="Proteomes" id="UP000649617"/>
    </source>
</evidence>
<dbReference type="OrthoDB" id="435497at2759"/>
<dbReference type="Proteomes" id="UP000649617">
    <property type="component" value="Unassembled WGS sequence"/>
</dbReference>
<accession>A0A812JV22</accession>
<evidence type="ECO:0000256" key="1">
    <source>
        <dbReference type="SAM" id="MobiDB-lite"/>
    </source>
</evidence>
<evidence type="ECO:0000313" key="2">
    <source>
        <dbReference type="EMBL" id="CAE7214311.1"/>
    </source>
</evidence>
<keyword evidence="3" id="KW-1185">Reference proteome</keyword>
<feature type="region of interest" description="Disordered" evidence="1">
    <location>
        <begin position="16"/>
        <end position="35"/>
    </location>
</feature>
<dbReference type="EMBL" id="CAJNIZ010002770">
    <property type="protein sequence ID" value="CAE7214311.1"/>
    <property type="molecule type" value="Genomic_DNA"/>
</dbReference>
<organism evidence="2 3">
    <name type="scientific">Symbiodinium pilosum</name>
    <name type="common">Dinoflagellate</name>
    <dbReference type="NCBI Taxonomy" id="2952"/>
    <lineage>
        <taxon>Eukaryota</taxon>
        <taxon>Sar</taxon>
        <taxon>Alveolata</taxon>
        <taxon>Dinophyceae</taxon>
        <taxon>Suessiales</taxon>
        <taxon>Symbiodiniaceae</taxon>
        <taxon>Symbiodinium</taxon>
    </lineage>
</organism>
<dbReference type="AlphaFoldDB" id="A0A812JV22"/>
<gene>
    <name evidence="2" type="ORF">SPIL2461_LOCUS2491</name>
</gene>
<sequence>MENILSKNAVDDILEAEGLPDPENKSKQEEGMEGMGDLGRNLEFMMMKIAQLDFFCGEGVLHFKKHETVMELQQLQIKEMNEWRKAHMTNEHNAPPQQPSSVQEVQLAAKAKVRQAQDTLKGVLRKHQKQPGSGVLHFILCKAFFRLVPFMISTQRYVFPFLSHSRS</sequence>
<reference evidence="2" key="1">
    <citation type="submission" date="2021-02" db="EMBL/GenBank/DDBJ databases">
        <authorList>
            <person name="Dougan E. K."/>
            <person name="Rhodes N."/>
            <person name="Thang M."/>
            <person name="Chan C."/>
        </authorList>
    </citation>
    <scope>NUCLEOTIDE SEQUENCE</scope>
</reference>
<name>A0A812JV22_SYMPI</name>
<protein>
    <submittedName>
        <fullName evidence="2">Uncharacterized protein</fullName>
    </submittedName>
</protein>